<gene>
    <name evidence="2" type="ORF">K444DRAFT_666700</name>
</gene>
<dbReference type="OrthoDB" id="10414776at2759"/>
<dbReference type="GeneID" id="36595285"/>
<feature type="compositionally biased region" description="Polar residues" evidence="1">
    <location>
        <begin position="32"/>
        <end position="54"/>
    </location>
</feature>
<dbReference type="RefSeq" id="XP_024732364.1">
    <property type="nucleotide sequence ID" value="XM_024887209.1"/>
</dbReference>
<evidence type="ECO:0000313" key="3">
    <source>
        <dbReference type="Proteomes" id="UP000235371"/>
    </source>
</evidence>
<feature type="region of interest" description="Disordered" evidence="1">
    <location>
        <begin position="1"/>
        <end position="54"/>
    </location>
</feature>
<accession>A0A2J6SXG0</accession>
<evidence type="ECO:0000313" key="2">
    <source>
        <dbReference type="EMBL" id="PMD55460.1"/>
    </source>
</evidence>
<name>A0A2J6SXG0_9HELO</name>
<reference evidence="2 3" key="1">
    <citation type="submission" date="2016-04" db="EMBL/GenBank/DDBJ databases">
        <title>A degradative enzymes factory behind the ericoid mycorrhizal symbiosis.</title>
        <authorList>
            <consortium name="DOE Joint Genome Institute"/>
            <person name="Martino E."/>
            <person name="Morin E."/>
            <person name="Grelet G."/>
            <person name="Kuo A."/>
            <person name="Kohler A."/>
            <person name="Daghino S."/>
            <person name="Barry K."/>
            <person name="Choi C."/>
            <person name="Cichocki N."/>
            <person name="Clum A."/>
            <person name="Copeland A."/>
            <person name="Hainaut M."/>
            <person name="Haridas S."/>
            <person name="Labutti K."/>
            <person name="Lindquist E."/>
            <person name="Lipzen A."/>
            <person name="Khouja H.-R."/>
            <person name="Murat C."/>
            <person name="Ohm R."/>
            <person name="Olson A."/>
            <person name="Spatafora J."/>
            <person name="Veneault-Fourrey C."/>
            <person name="Henrissat B."/>
            <person name="Grigoriev I."/>
            <person name="Martin F."/>
            <person name="Perotto S."/>
        </authorList>
    </citation>
    <scope>NUCLEOTIDE SEQUENCE [LARGE SCALE GENOMIC DNA]</scope>
    <source>
        <strain evidence="2 3">E</strain>
    </source>
</reference>
<dbReference type="EMBL" id="KZ613855">
    <property type="protein sequence ID" value="PMD55460.1"/>
    <property type="molecule type" value="Genomic_DNA"/>
</dbReference>
<protein>
    <submittedName>
        <fullName evidence="2">Uncharacterized protein</fullName>
    </submittedName>
</protein>
<dbReference type="AlphaFoldDB" id="A0A2J6SXG0"/>
<feature type="compositionally biased region" description="Basic and acidic residues" evidence="1">
    <location>
        <begin position="152"/>
        <end position="167"/>
    </location>
</feature>
<keyword evidence="3" id="KW-1185">Reference proteome</keyword>
<sequence>MPCQCKSPIENRVSTKDIGRINKAKRQRSQRNDSASQLNHDVSQQSSYGSNTGIEASLSHSELDSMANIEVLCPPKFFSSEAKTPSKLATLNRPKPRIKIQNLTYTSQLVLPDFKTNMSSQPRPAKFGRLKPNGKKPSITQGPRNPPSNPREVTRDLETHSNAESEPKTMVSQDIPRFEFHKIRAEERWPRSLGPRLAPGETILDIDIRPGLARPDGWDMYYLGTARNLDFNASPAVLGMPSSRMGYYNINEGISSVVCPMCFQSFTTTVVLETGHCDLGGPCENFKKRLGIFKRVAPKKEKVVDDDEWKRFLGIFSTAKERYGFCEDDLSRLVSSLLWTEEKQSLLVDERASARIVDVGIYAGVDYWRAHFAMETYPERAAGYSSG</sequence>
<dbReference type="InParanoid" id="A0A2J6SXG0"/>
<dbReference type="Proteomes" id="UP000235371">
    <property type="component" value="Unassembled WGS sequence"/>
</dbReference>
<feature type="region of interest" description="Disordered" evidence="1">
    <location>
        <begin position="115"/>
        <end position="171"/>
    </location>
</feature>
<evidence type="ECO:0000256" key="1">
    <source>
        <dbReference type="SAM" id="MobiDB-lite"/>
    </source>
</evidence>
<organism evidence="2 3">
    <name type="scientific">Hyaloscypha bicolor E</name>
    <dbReference type="NCBI Taxonomy" id="1095630"/>
    <lineage>
        <taxon>Eukaryota</taxon>
        <taxon>Fungi</taxon>
        <taxon>Dikarya</taxon>
        <taxon>Ascomycota</taxon>
        <taxon>Pezizomycotina</taxon>
        <taxon>Leotiomycetes</taxon>
        <taxon>Helotiales</taxon>
        <taxon>Hyaloscyphaceae</taxon>
        <taxon>Hyaloscypha</taxon>
        <taxon>Hyaloscypha bicolor</taxon>
    </lineage>
</organism>
<proteinExistence type="predicted"/>